<evidence type="ECO:0000313" key="1">
    <source>
        <dbReference type="EMBL" id="UPU16161.1"/>
    </source>
</evidence>
<organism evidence="1 2">
    <name type="scientific">Escherichia phage ZCEC13</name>
    <dbReference type="NCBI Taxonomy" id="2935866"/>
    <lineage>
        <taxon>Viruses</taxon>
        <taxon>Duplodnaviria</taxon>
        <taxon>Heunggongvirae</taxon>
        <taxon>Uroviricota</taxon>
        <taxon>Caudoviricetes</taxon>
        <taxon>Jameshumphriesvirinae</taxon>
        <taxon>Zewailvirus</taxon>
        <taxon>Zewailvirus ZCEC13</taxon>
    </lineage>
</organism>
<protein>
    <submittedName>
        <fullName evidence="1">Uncharacterized protein</fullName>
    </submittedName>
</protein>
<dbReference type="EMBL" id="ON086804">
    <property type="protein sequence ID" value="UPU16161.1"/>
    <property type="molecule type" value="Genomic_DNA"/>
</dbReference>
<dbReference type="Proteomes" id="UP000830967">
    <property type="component" value="Segment"/>
</dbReference>
<keyword evidence="2" id="KW-1185">Reference proteome</keyword>
<accession>A0AAE9HK71</accession>
<reference evidence="1" key="1">
    <citation type="submission" date="2022-03" db="EMBL/GenBank/DDBJ databases">
        <authorList>
            <person name="Ragab S."/>
            <person name="Abdelmoteleb M."/>
            <person name="El-Shibiny A."/>
        </authorList>
    </citation>
    <scope>NUCLEOTIDE SEQUENCE</scope>
</reference>
<evidence type="ECO:0000313" key="2">
    <source>
        <dbReference type="Proteomes" id="UP000830967"/>
    </source>
</evidence>
<name>A0AAE9HK71_9CAUD</name>
<proteinExistence type="predicted"/>
<sequence>MLDKRISRIWVSCVSDGKRVTIAQRVQL</sequence>